<dbReference type="Gene3D" id="3.30.420.10">
    <property type="entry name" value="Ribonuclease H-like superfamily/Ribonuclease H"/>
    <property type="match status" value="1"/>
</dbReference>
<comment type="caution">
    <text evidence="2">The sequence shown here is derived from an EMBL/GenBank/DDBJ whole genome shotgun (WGS) entry which is preliminary data.</text>
</comment>
<dbReference type="PROSITE" id="PS50994">
    <property type="entry name" value="INTEGRASE"/>
    <property type="match status" value="1"/>
</dbReference>
<accession>A0A438DTX1</accession>
<evidence type="ECO:0000313" key="2">
    <source>
        <dbReference type="EMBL" id="RVW38924.1"/>
    </source>
</evidence>
<dbReference type="InterPro" id="IPR001584">
    <property type="entry name" value="Integrase_cat-core"/>
</dbReference>
<dbReference type="SUPFAM" id="SSF53098">
    <property type="entry name" value="Ribonuclease H-like"/>
    <property type="match status" value="1"/>
</dbReference>
<dbReference type="GO" id="GO:0015074">
    <property type="term" value="P:DNA integration"/>
    <property type="evidence" value="ECO:0007669"/>
    <property type="project" value="InterPro"/>
</dbReference>
<dbReference type="Proteomes" id="UP000288805">
    <property type="component" value="Unassembled WGS sequence"/>
</dbReference>
<gene>
    <name evidence="2" type="ORF">CK203_073619</name>
</gene>
<reference evidence="2 3" key="1">
    <citation type="journal article" date="2018" name="PLoS Genet.">
        <title>Population sequencing reveals clonal diversity and ancestral inbreeding in the grapevine cultivar Chardonnay.</title>
        <authorList>
            <person name="Roach M.J."/>
            <person name="Johnson D.L."/>
            <person name="Bohlmann J."/>
            <person name="van Vuuren H.J."/>
            <person name="Jones S.J."/>
            <person name="Pretorius I.S."/>
            <person name="Schmidt S.A."/>
            <person name="Borneman A.R."/>
        </authorList>
    </citation>
    <scope>NUCLEOTIDE SEQUENCE [LARGE SCALE GENOMIC DNA]</scope>
    <source>
        <strain evidence="3">cv. Chardonnay</strain>
        <tissue evidence="2">Leaf</tissue>
    </source>
</reference>
<name>A0A438DTX1_VITVI</name>
<evidence type="ECO:0000313" key="3">
    <source>
        <dbReference type="Proteomes" id="UP000288805"/>
    </source>
</evidence>
<protein>
    <recommendedName>
        <fullName evidence="1">Integrase catalytic domain-containing protein</fullName>
    </recommendedName>
</protein>
<dbReference type="InterPro" id="IPR041588">
    <property type="entry name" value="Integrase_H2C2"/>
</dbReference>
<sequence length="284" mass="32538">MGHQENLPLRKHLGRRLSWNSSYSPCEKAMLLAIYIQDTSSIVVAFVCSTNEVSVGWMNKIETYLRTKSLLEESKQTHNIRVQAARFTLIGDILYKKSFRGGQTLAHHAHSQGYYWPTMKQGAANYVKRCDRCQRHAPIPHMPFDDLNPAIIANNWPRFDSIAFRTLCSKLKIKNLYSIPRYPQSNGQVKATNKTLLSALKKLLEKAKRMWVDELPRVLWAYRTTPGRPMGTTSFVLTYGMDAIILIEIGMPTTRITIQGQRNECTELERHLDWADEARGNVAI</sequence>
<dbReference type="AlphaFoldDB" id="A0A438DTX1"/>
<dbReference type="InterPro" id="IPR012337">
    <property type="entry name" value="RNaseH-like_sf"/>
</dbReference>
<dbReference type="Pfam" id="PF17921">
    <property type="entry name" value="Integrase_H2C2"/>
    <property type="match status" value="1"/>
</dbReference>
<dbReference type="EMBL" id="QGNW01001499">
    <property type="protein sequence ID" value="RVW38924.1"/>
    <property type="molecule type" value="Genomic_DNA"/>
</dbReference>
<organism evidence="2 3">
    <name type="scientific">Vitis vinifera</name>
    <name type="common">Grape</name>
    <dbReference type="NCBI Taxonomy" id="29760"/>
    <lineage>
        <taxon>Eukaryota</taxon>
        <taxon>Viridiplantae</taxon>
        <taxon>Streptophyta</taxon>
        <taxon>Embryophyta</taxon>
        <taxon>Tracheophyta</taxon>
        <taxon>Spermatophyta</taxon>
        <taxon>Magnoliopsida</taxon>
        <taxon>eudicotyledons</taxon>
        <taxon>Gunneridae</taxon>
        <taxon>Pentapetalae</taxon>
        <taxon>rosids</taxon>
        <taxon>Vitales</taxon>
        <taxon>Vitaceae</taxon>
        <taxon>Viteae</taxon>
        <taxon>Vitis</taxon>
    </lineage>
</organism>
<dbReference type="PANTHER" id="PTHR48475">
    <property type="entry name" value="RIBONUCLEASE H"/>
    <property type="match status" value="1"/>
</dbReference>
<feature type="domain" description="Integrase catalytic" evidence="1">
    <location>
        <begin position="149"/>
        <end position="242"/>
    </location>
</feature>
<dbReference type="InterPro" id="IPR036397">
    <property type="entry name" value="RNaseH_sf"/>
</dbReference>
<dbReference type="PANTHER" id="PTHR48475:SF1">
    <property type="entry name" value="RNASE H TYPE-1 DOMAIN-CONTAINING PROTEIN"/>
    <property type="match status" value="1"/>
</dbReference>
<evidence type="ECO:0000259" key="1">
    <source>
        <dbReference type="PROSITE" id="PS50994"/>
    </source>
</evidence>
<proteinExistence type="predicted"/>
<dbReference type="GO" id="GO:0003676">
    <property type="term" value="F:nucleic acid binding"/>
    <property type="evidence" value="ECO:0007669"/>
    <property type="project" value="InterPro"/>
</dbReference>